<dbReference type="SUPFAM" id="SSF88946">
    <property type="entry name" value="Sigma2 domain of RNA polymerase sigma factors"/>
    <property type="match status" value="1"/>
</dbReference>
<dbReference type="Proteomes" id="UP000233534">
    <property type="component" value="Chromosome"/>
</dbReference>
<proteinExistence type="inferred from homology"/>
<keyword evidence="9" id="KW-1185">Reference proteome</keyword>
<dbReference type="EMBL" id="CP025197">
    <property type="protein sequence ID" value="AUG57741.1"/>
    <property type="molecule type" value="Genomic_DNA"/>
</dbReference>
<evidence type="ECO:0000259" key="7">
    <source>
        <dbReference type="Pfam" id="PF04542"/>
    </source>
</evidence>
<dbReference type="InterPro" id="IPR007627">
    <property type="entry name" value="RNA_pol_sigma70_r2"/>
</dbReference>
<evidence type="ECO:0000256" key="3">
    <source>
        <dbReference type="ARBA" id="ARBA00023082"/>
    </source>
</evidence>
<feature type="domain" description="RNA polymerase sigma-70 region 2" evidence="7">
    <location>
        <begin position="59"/>
        <end position="129"/>
    </location>
</feature>
<keyword evidence="3 6" id="KW-0731">Sigma factor</keyword>
<evidence type="ECO:0000313" key="8">
    <source>
        <dbReference type="EMBL" id="AUG57741.1"/>
    </source>
</evidence>
<gene>
    <name evidence="8" type="primary">sigI4</name>
    <name evidence="6" type="synonym">sigI</name>
    <name evidence="8" type="ORF">HVS_09185</name>
</gene>
<sequence length="270" mass="32220">MDQSNRIKIKMLFEYPDIGREYLLISFKPRNILGYEKDSFLEIIKKIKDGDVVLRNKFIDDFKPFILKCVYQMVGQKDDLEQCDEYSIALIAFNEAIEAYDLNRKTKFVSFSKQVIRRRLIDYLRSTKRNNATIPFSCFNEYESNSFEEMYLHDKGADYSSDFDFKEEIKNLELKMCEYKVKLEDLIKCSPKHRDTICSCLNIANLIIEDKSLYEKFATKKTLPYKELTERVKLCRRTLERNRKFIIAMVFVLKSELEVLKKYIYDTIGR</sequence>
<comment type="function">
    <text evidence="6">Sigma factors are initiation factors that promote the attachment of RNA polymerase to specific initiation sites and are then released.</text>
</comment>
<protein>
    <recommendedName>
        <fullName evidence="6">RNA polymerase sigma factor SigI</fullName>
    </recommendedName>
</protein>
<dbReference type="PIRSF" id="PIRSF038953">
    <property type="entry name" value="SigI"/>
    <property type="match status" value="1"/>
</dbReference>
<accession>A0A2K9EMC8</accession>
<dbReference type="KEGG" id="hsc:HVS_09185"/>
<keyword evidence="1 6" id="KW-0963">Cytoplasm</keyword>
<organism evidence="8 9">
    <name type="scientific">Acetivibrio saccincola</name>
    <dbReference type="NCBI Taxonomy" id="1677857"/>
    <lineage>
        <taxon>Bacteria</taxon>
        <taxon>Bacillati</taxon>
        <taxon>Bacillota</taxon>
        <taxon>Clostridia</taxon>
        <taxon>Eubacteriales</taxon>
        <taxon>Oscillospiraceae</taxon>
        <taxon>Acetivibrio</taxon>
    </lineage>
</organism>
<keyword evidence="2 6" id="KW-0805">Transcription regulation</keyword>
<evidence type="ECO:0000256" key="6">
    <source>
        <dbReference type="HAMAP-Rule" id="MF_02064"/>
    </source>
</evidence>
<evidence type="ECO:0000256" key="1">
    <source>
        <dbReference type="ARBA" id="ARBA00022490"/>
    </source>
</evidence>
<comment type="similarity">
    <text evidence="6">Belongs to the sigma-70 factor family. SigI subfamily.</text>
</comment>
<feature type="short sequence motif" description="Polymerase core binding" evidence="6">
    <location>
        <begin position="84"/>
        <end position="97"/>
    </location>
</feature>
<comment type="subcellular location">
    <subcellularLocation>
        <location evidence="6">Cytoplasm</location>
    </subcellularLocation>
</comment>
<dbReference type="GO" id="GO:0005737">
    <property type="term" value="C:cytoplasm"/>
    <property type="evidence" value="ECO:0007669"/>
    <property type="project" value="UniProtKB-SubCell"/>
</dbReference>
<dbReference type="GO" id="GO:0016987">
    <property type="term" value="F:sigma factor activity"/>
    <property type="evidence" value="ECO:0007669"/>
    <property type="project" value="UniProtKB-UniRule"/>
</dbReference>
<dbReference type="Gene3D" id="1.10.1740.10">
    <property type="match status" value="1"/>
</dbReference>
<dbReference type="Pfam" id="PF04542">
    <property type="entry name" value="Sigma70_r2"/>
    <property type="match status" value="1"/>
</dbReference>
<keyword evidence="6" id="KW-0346">Stress response</keyword>
<dbReference type="InterPro" id="IPR013325">
    <property type="entry name" value="RNA_pol_sigma_r2"/>
</dbReference>
<comment type="subunit">
    <text evidence="6">Interacts with RsgI.</text>
</comment>
<evidence type="ECO:0000256" key="2">
    <source>
        <dbReference type="ARBA" id="ARBA00023015"/>
    </source>
</evidence>
<dbReference type="HAMAP" id="MF_02064">
    <property type="entry name" value="Sigma70_SigI"/>
    <property type="match status" value="1"/>
</dbReference>
<keyword evidence="5 6" id="KW-0804">Transcription</keyword>
<reference evidence="8 9" key="1">
    <citation type="submission" date="2017-12" db="EMBL/GenBank/DDBJ databases">
        <title>Complete genome sequence of Herbivorax saccincola GGR1, a novel Cellulosome-producing hydrolytic bacterium in a thermophilic biogas plant, established by Illumina and Nanopore MinION sequencing.</title>
        <authorList>
            <person name="Pechtl A."/>
            <person name="Ruckert C."/>
            <person name="Koeck D.E."/>
            <person name="Maus I."/>
            <person name="Winkler A."/>
            <person name="Kalinowski J."/>
            <person name="Puhler A."/>
            <person name="Schwarz W.W."/>
            <person name="Zverlov V.V."/>
            <person name="Schluter A."/>
            <person name="Liebl W."/>
        </authorList>
    </citation>
    <scope>NUCLEOTIDE SEQUENCE [LARGE SCALE GENOMIC DNA]</scope>
    <source>
        <strain evidence="9">SR1</strain>
    </source>
</reference>
<name>A0A2K9EMC8_9FIRM</name>
<dbReference type="NCBIfam" id="NF006173">
    <property type="entry name" value="PRK08311.2-1"/>
    <property type="match status" value="1"/>
</dbReference>
<dbReference type="InterPro" id="IPR014244">
    <property type="entry name" value="RNA_pol_sigma-I"/>
</dbReference>
<dbReference type="GO" id="GO:0006352">
    <property type="term" value="P:DNA-templated transcription initiation"/>
    <property type="evidence" value="ECO:0007669"/>
    <property type="project" value="UniProtKB-UniRule"/>
</dbReference>
<dbReference type="AlphaFoldDB" id="A0A2K9EMC8"/>
<evidence type="ECO:0000256" key="5">
    <source>
        <dbReference type="ARBA" id="ARBA00023163"/>
    </source>
</evidence>
<dbReference type="GO" id="GO:0003677">
    <property type="term" value="F:DNA binding"/>
    <property type="evidence" value="ECO:0007669"/>
    <property type="project" value="UniProtKB-UniRule"/>
</dbReference>
<keyword evidence="4 6" id="KW-0238">DNA-binding</keyword>
<feature type="DNA-binding region" description="H-T-H motif" evidence="6">
    <location>
        <begin position="225"/>
        <end position="244"/>
    </location>
</feature>
<comment type="activity regulation">
    <text evidence="6">Negatively regulated by the anti-sigma-I factor RsgI.</text>
</comment>
<evidence type="ECO:0000256" key="4">
    <source>
        <dbReference type="ARBA" id="ARBA00023125"/>
    </source>
</evidence>
<evidence type="ECO:0000313" key="9">
    <source>
        <dbReference type="Proteomes" id="UP000233534"/>
    </source>
</evidence>